<accession>A0A368YK40</accession>
<evidence type="ECO:0000313" key="1">
    <source>
        <dbReference type="EMBL" id="RCW79277.1"/>
    </source>
</evidence>
<proteinExistence type="predicted"/>
<gene>
    <name evidence="1" type="ORF">DFP89_12745</name>
</gene>
<organism evidence="1 2">
    <name type="scientific">Paracoccus lutimaris</name>
    <dbReference type="NCBI Taxonomy" id="1490030"/>
    <lineage>
        <taxon>Bacteria</taxon>
        <taxon>Pseudomonadati</taxon>
        <taxon>Pseudomonadota</taxon>
        <taxon>Alphaproteobacteria</taxon>
        <taxon>Rhodobacterales</taxon>
        <taxon>Paracoccaceae</taxon>
        <taxon>Paracoccus</taxon>
    </lineage>
</organism>
<dbReference type="EMBL" id="QPJL01000027">
    <property type="protein sequence ID" value="RCW79277.1"/>
    <property type="molecule type" value="Genomic_DNA"/>
</dbReference>
<comment type="caution">
    <text evidence="1">The sequence shown here is derived from an EMBL/GenBank/DDBJ whole genome shotgun (WGS) entry which is preliminary data.</text>
</comment>
<sequence length="86" mass="9614">MLSLQPEFTYGKRTKSGVISESAALNLVKRFDPGMTGHGLRASFKGSARAQRLYQADAIEFAPADRLPPLEEAHFRDDLLDERPRP</sequence>
<protein>
    <submittedName>
        <fullName evidence="1">Uncharacterized protein</fullName>
    </submittedName>
</protein>
<keyword evidence="2" id="KW-1185">Reference proteome</keyword>
<dbReference type="AlphaFoldDB" id="A0A368YK40"/>
<evidence type="ECO:0000313" key="2">
    <source>
        <dbReference type="Proteomes" id="UP000253345"/>
    </source>
</evidence>
<name>A0A368YK40_9RHOB</name>
<reference evidence="1 2" key="1">
    <citation type="submission" date="2018-07" db="EMBL/GenBank/DDBJ databases">
        <title>Genomic Encyclopedia of Type Strains, Phase III (KMG-III): the genomes of soil and plant-associated and newly described type strains.</title>
        <authorList>
            <person name="Whitman W."/>
        </authorList>
    </citation>
    <scope>NUCLEOTIDE SEQUENCE [LARGE SCALE GENOMIC DNA]</scope>
    <source>
        <strain evidence="1 2">CECT 8525</strain>
    </source>
</reference>
<dbReference type="Proteomes" id="UP000253345">
    <property type="component" value="Unassembled WGS sequence"/>
</dbReference>